<feature type="transmembrane region" description="Helical" evidence="11">
    <location>
        <begin position="6"/>
        <end position="25"/>
    </location>
</feature>
<dbReference type="GO" id="GO:0005886">
    <property type="term" value="C:plasma membrane"/>
    <property type="evidence" value="ECO:0007669"/>
    <property type="project" value="UniProtKB-SubCell"/>
</dbReference>
<keyword evidence="5" id="KW-0133">Cell shape</keyword>
<dbReference type="PANTHER" id="PTHR32282">
    <property type="entry name" value="BINDING PROTEIN TRANSPEPTIDASE, PUTATIVE-RELATED"/>
    <property type="match status" value="1"/>
</dbReference>
<keyword evidence="3" id="KW-0328">Glycosyltransferase</keyword>
<dbReference type="AlphaFoldDB" id="A0A9D2BMX3"/>
<keyword evidence="7 11" id="KW-0472">Membrane</keyword>
<dbReference type="Proteomes" id="UP000886724">
    <property type="component" value="Unassembled WGS sequence"/>
</dbReference>
<dbReference type="Pfam" id="PF00912">
    <property type="entry name" value="Transgly"/>
    <property type="match status" value="1"/>
</dbReference>
<reference evidence="13" key="2">
    <citation type="submission" date="2021-04" db="EMBL/GenBank/DDBJ databases">
        <authorList>
            <person name="Gilroy R."/>
        </authorList>
    </citation>
    <scope>NUCLEOTIDE SEQUENCE</scope>
    <source>
        <strain evidence="13">ChiGjej1B1-14440</strain>
    </source>
</reference>
<evidence type="ECO:0000313" key="14">
    <source>
        <dbReference type="Proteomes" id="UP000886724"/>
    </source>
</evidence>
<evidence type="ECO:0000256" key="11">
    <source>
        <dbReference type="SAM" id="Phobius"/>
    </source>
</evidence>
<evidence type="ECO:0000256" key="3">
    <source>
        <dbReference type="ARBA" id="ARBA00022676"/>
    </source>
</evidence>
<comment type="catalytic activity">
    <reaction evidence="10">
        <text>[GlcNAc-(1-&gt;4)-Mur2Ac(oyl-L-Ala-gamma-D-Glu-L-Lys-D-Ala-D-Ala)](n)-di-trans,octa-cis-undecaprenyl diphosphate + beta-D-GlcNAc-(1-&gt;4)-Mur2Ac(oyl-L-Ala-gamma-D-Glu-L-Lys-D-Ala-D-Ala)-di-trans,octa-cis-undecaprenyl diphosphate = [GlcNAc-(1-&gt;4)-Mur2Ac(oyl-L-Ala-gamma-D-Glu-L-Lys-D-Ala-D-Ala)](n+1)-di-trans,octa-cis-undecaprenyl diphosphate + di-trans,octa-cis-undecaprenyl diphosphate + H(+)</text>
        <dbReference type="Rhea" id="RHEA:23708"/>
        <dbReference type="Rhea" id="RHEA-COMP:9602"/>
        <dbReference type="Rhea" id="RHEA-COMP:9603"/>
        <dbReference type="ChEBI" id="CHEBI:15378"/>
        <dbReference type="ChEBI" id="CHEBI:58405"/>
        <dbReference type="ChEBI" id="CHEBI:60033"/>
        <dbReference type="ChEBI" id="CHEBI:78435"/>
        <dbReference type="EC" id="2.4.99.28"/>
    </reaction>
</comment>
<proteinExistence type="predicted"/>
<keyword evidence="6" id="KW-0573">Peptidoglycan synthesis</keyword>
<keyword evidence="2" id="KW-1003">Cell membrane</keyword>
<evidence type="ECO:0000256" key="6">
    <source>
        <dbReference type="ARBA" id="ARBA00022984"/>
    </source>
</evidence>
<evidence type="ECO:0000259" key="12">
    <source>
        <dbReference type="Pfam" id="PF00912"/>
    </source>
</evidence>
<keyword evidence="11" id="KW-1133">Transmembrane helix</keyword>
<evidence type="ECO:0000313" key="13">
    <source>
        <dbReference type="EMBL" id="HIX81372.1"/>
    </source>
</evidence>
<comment type="subcellular location">
    <subcellularLocation>
        <location evidence="1">Cell membrane</location>
    </subcellularLocation>
</comment>
<dbReference type="SUPFAM" id="SSF53955">
    <property type="entry name" value="Lysozyme-like"/>
    <property type="match status" value="1"/>
</dbReference>
<dbReference type="GO" id="GO:0009252">
    <property type="term" value="P:peptidoglycan biosynthetic process"/>
    <property type="evidence" value="ECO:0007669"/>
    <property type="project" value="UniProtKB-KW"/>
</dbReference>
<dbReference type="PANTHER" id="PTHR32282:SF11">
    <property type="entry name" value="PENICILLIN-BINDING PROTEIN 1B"/>
    <property type="match status" value="1"/>
</dbReference>
<comment type="caution">
    <text evidence="13">The sequence shown here is derived from an EMBL/GenBank/DDBJ whole genome shotgun (WGS) entry which is preliminary data.</text>
</comment>
<evidence type="ECO:0000256" key="5">
    <source>
        <dbReference type="ARBA" id="ARBA00022960"/>
    </source>
</evidence>
<name>A0A9D2BMX3_9FIRM</name>
<dbReference type="GO" id="GO:0008360">
    <property type="term" value="P:regulation of cell shape"/>
    <property type="evidence" value="ECO:0007669"/>
    <property type="project" value="UniProtKB-KW"/>
</dbReference>
<dbReference type="EMBL" id="DXET01000113">
    <property type="protein sequence ID" value="HIX81372.1"/>
    <property type="molecule type" value="Genomic_DNA"/>
</dbReference>
<gene>
    <name evidence="13" type="ORF">H9980_05280</name>
</gene>
<dbReference type="GO" id="GO:0030288">
    <property type="term" value="C:outer membrane-bounded periplasmic space"/>
    <property type="evidence" value="ECO:0007669"/>
    <property type="project" value="TreeGrafter"/>
</dbReference>
<evidence type="ECO:0000256" key="9">
    <source>
        <dbReference type="ARBA" id="ARBA00044770"/>
    </source>
</evidence>
<keyword evidence="4" id="KW-0808">Transferase</keyword>
<evidence type="ECO:0000256" key="10">
    <source>
        <dbReference type="ARBA" id="ARBA00049902"/>
    </source>
</evidence>
<evidence type="ECO:0000256" key="4">
    <source>
        <dbReference type="ARBA" id="ARBA00022679"/>
    </source>
</evidence>
<evidence type="ECO:0000256" key="1">
    <source>
        <dbReference type="ARBA" id="ARBA00004236"/>
    </source>
</evidence>
<dbReference type="InterPro" id="IPR001264">
    <property type="entry name" value="Glyco_trans_51"/>
</dbReference>
<dbReference type="InterPro" id="IPR036950">
    <property type="entry name" value="PBP_transglycosylase"/>
</dbReference>
<evidence type="ECO:0000256" key="2">
    <source>
        <dbReference type="ARBA" id="ARBA00022475"/>
    </source>
</evidence>
<dbReference type="InterPro" id="IPR023346">
    <property type="entry name" value="Lysozyme-like_dom_sf"/>
</dbReference>
<dbReference type="InterPro" id="IPR050396">
    <property type="entry name" value="Glycosyltr_51/Transpeptidase"/>
</dbReference>
<dbReference type="GO" id="GO:0071555">
    <property type="term" value="P:cell wall organization"/>
    <property type="evidence" value="ECO:0007669"/>
    <property type="project" value="UniProtKB-KW"/>
</dbReference>
<reference evidence="13" key="1">
    <citation type="journal article" date="2021" name="PeerJ">
        <title>Extensive microbial diversity within the chicken gut microbiome revealed by metagenomics and culture.</title>
        <authorList>
            <person name="Gilroy R."/>
            <person name="Ravi A."/>
            <person name="Getino M."/>
            <person name="Pursley I."/>
            <person name="Horton D.L."/>
            <person name="Alikhan N.F."/>
            <person name="Baker D."/>
            <person name="Gharbi K."/>
            <person name="Hall N."/>
            <person name="Watson M."/>
            <person name="Adriaenssens E.M."/>
            <person name="Foster-Nyarko E."/>
            <person name="Jarju S."/>
            <person name="Secka A."/>
            <person name="Antonio M."/>
            <person name="Oren A."/>
            <person name="Chaudhuri R.R."/>
            <person name="La Ragione R."/>
            <person name="Hildebrand F."/>
            <person name="Pallen M.J."/>
        </authorList>
    </citation>
    <scope>NUCLEOTIDE SEQUENCE</scope>
    <source>
        <strain evidence="13">ChiGjej1B1-14440</strain>
    </source>
</reference>
<dbReference type="GO" id="GO:0008955">
    <property type="term" value="F:peptidoglycan glycosyltransferase activity"/>
    <property type="evidence" value="ECO:0007669"/>
    <property type="project" value="UniProtKB-EC"/>
</dbReference>
<evidence type="ECO:0000256" key="7">
    <source>
        <dbReference type="ARBA" id="ARBA00023136"/>
    </source>
</evidence>
<evidence type="ECO:0000256" key="8">
    <source>
        <dbReference type="ARBA" id="ARBA00023316"/>
    </source>
</evidence>
<organism evidence="13 14">
    <name type="scientific">Candidatus Erysipelatoclostridium merdavium</name>
    <dbReference type="NCBI Taxonomy" id="2838566"/>
    <lineage>
        <taxon>Bacteria</taxon>
        <taxon>Bacillati</taxon>
        <taxon>Bacillota</taxon>
        <taxon>Erysipelotrichia</taxon>
        <taxon>Erysipelotrichales</taxon>
        <taxon>Erysipelotrichales incertae sedis</taxon>
    </lineage>
</organism>
<keyword evidence="8" id="KW-0961">Cell wall biogenesis/degradation</keyword>
<feature type="domain" description="Glycosyl transferase family 51" evidence="12">
    <location>
        <begin position="44"/>
        <end position="197"/>
    </location>
</feature>
<keyword evidence="11" id="KW-0812">Transmembrane</keyword>
<accession>A0A9D2BMX3</accession>
<sequence>MKKIIFRLFVIIILIALIFCGFYAYRGYKIYQDVIEEKNIEQRVAELQNKEDYVKLDEIADVYVELVVESEDHRFYQHHGVDYIGLTRAMLTNLATWSYKEGGSTITQQLAKNLCLSFEKSLDRKFAEVFIAWQLERDYSKDEILEMYLNITYLGEGNYGIKAASNYYYNVEPSQLTKEQAEVLVRTLKSPSVYNPSIINE</sequence>
<protein>
    <recommendedName>
        <fullName evidence="9">peptidoglycan glycosyltransferase</fullName>
        <ecNumber evidence="9">2.4.99.28</ecNumber>
    </recommendedName>
</protein>
<dbReference type="EC" id="2.4.99.28" evidence="9"/>
<dbReference type="Gene3D" id="1.10.3810.10">
    <property type="entry name" value="Biosynthetic peptidoglycan transglycosylase-like"/>
    <property type="match status" value="1"/>
</dbReference>